<evidence type="ECO:0000313" key="1">
    <source>
        <dbReference type="EMBL" id="MER6980391.1"/>
    </source>
</evidence>
<sequence length="54" mass="5563">MIHTAGLVPITVDETGPGTLLQITGDQVAGLLRAPGLVRLSPASGGRWRLTGNQ</sequence>
<accession>A0ABV1W8A6</accession>
<dbReference type="Proteomes" id="UP001458415">
    <property type="component" value="Unassembled WGS sequence"/>
</dbReference>
<proteinExistence type="predicted"/>
<protein>
    <submittedName>
        <fullName evidence="1">Uncharacterized protein</fullName>
    </submittedName>
</protein>
<comment type="caution">
    <text evidence="1">The sequence shown here is derived from an EMBL/GenBank/DDBJ whole genome shotgun (WGS) entry which is preliminary data.</text>
</comment>
<evidence type="ECO:0000313" key="2">
    <source>
        <dbReference type="Proteomes" id="UP001458415"/>
    </source>
</evidence>
<organism evidence="1 2">
    <name type="scientific">Streptomyces carpinensis</name>
    <dbReference type="NCBI Taxonomy" id="66369"/>
    <lineage>
        <taxon>Bacteria</taxon>
        <taxon>Bacillati</taxon>
        <taxon>Actinomycetota</taxon>
        <taxon>Actinomycetes</taxon>
        <taxon>Kitasatosporales</taxon>
        <taxon>Streptomycetaceae</taxon>
        <taxon>Streptomyces</taxon>
    </lineage>
</organism>
<dbReference type="RefSeq" id="WP_244217559.1">
    <property type="nucleotide sequence ID" value="NZ_MUBM01000381.1"/>
</dbReference>
<dbReference type="EMBL" id="JBEPCU010000541">
    <property type="protein sequence ID" value="MER6980391.1"/>
    <property type="molecule type" value="Genomic_DNA"/>
</dbReference>
<name>A0ABV1W8A6_9ACTN</name>
<reference evidence="1 2" key="1">
    <citation type="submission" date="2024-06" db="EMBL/GenBank/DDBJ databases">
        <title>The Natural Products Discovery Center: Release of the First 8490 Sequenced Strains for Exploring Actinobacteria Biosynthetic Diversity.</title>
        <authorList>
            <person name="Kalkreuter E."/>
            <person name="Kautsar S.A."/>
            <person name="Yang D."/>
            <person name="Bader C.D."/>
            <person name="Teijaro C.N."/>
            <person name="Fluegel L."/>
            <person name="Davis C.M."/>
            <person name="Simpson J.R."/>
            <person name="Lauterbach L."/>
            <person name="Steele A.D."/>
            <person name="Gui C."/>
            <person name="Meng S."/>
            <person name="Li G."/>
            <person name="Viehrig K."/>
            <person name="Ye F."/>
            <person name="Su P."/>
            <person name="Kiefer A.F."/>
            <person name="Nichols A."/>
            <person name="Cepeda A.J."/>
            <person name="Yan W."/>
            <person name="Fan B."/>
            <person name="Jiang Y."/>
            <person name="Adhikari A."/>
            <person name="Zheng C.-J."/>
            <person name="Schuster L."/>
            <person name="Cowan T.M."/>
            <person name="Smanski M.J."/>
            <person name="Chevrette M.G."/>
            <person name="De Carvalho L.P.S."/>
            <person name="Shen B."/>
        </authorList>
    </citation>
    <scope>NUCLEOTIDE SEQUENCE [LARGE SCALE GENOMIC DNA]</scope>
    <source>
        <strain evidence="1 2">NPDC000634</strain>
    </source>
</reference>
<keyword evidence="2" id="KW-1185">Reference proteome</keyword>
<gene>
    <name evidence="1" type="ORF">ABT317_26320</name>
</gene>